<sequence length="106" mass="12063">MRELVVRLYKLPECKAEPERHTTEINCNHSSYMGYEAQISWTPFSSFHIQLGKTPSPCEQSPGSVECTPEYIGSGTVPIMSQFLILAIQTEDFTEDSYPPPKCFRQ</sequence>
<protein>
    <submittedName>
        <fullName evidence="1">Uncharacterized protein</fullName>
    </submittedName>
</protein>
<dbReference type="EMBL" id="SJOL01008516">
    <property type="protein sequence ID" value="TGZ60173.1"/>
    <property type="molecule type" value="Genomic_DNA"/>
</dbReference>
<name>A0A4S2LAP6_OPIFE</name>
<organism evidence="1 2">
    <name type="scientific">Opisthorchis felineus</name>
    <dbReference type="NCBI Taxonomy" id="147828"/>
    <lineage>
        <taxon>Eukaryota</taxon>
        <taxon>Metazoa</taxon>
        <taxon>Spiralia</taxon>
        <taxon>Lophotrochozoa</taxon>
        <taxon>Platyhelminthes</taxon>
        <taxon>Trematoda</taxon>
        <taxon>Digenea</taxon>
        <taxon>Opisthorchiida</taxon>
        <taxon>Opisthorchiata</taxon>
        <taxon>Opisthorchiidae</taxon>
        <taxon>Opisthorchis</taxon>
    </lineage>
</organism>
<dbReference type="AlphaFoldDB" id="A0A4S2LAP6"/>
<proteinExistence type="predicted"/>
<dbReference type="EMBL" id="SJOL01008516">
    <property type="protein sequence ID" value="TGZ60174.1"/>
    <property type="molecule type" value="Genomic_DNA"/>
</dbReference>
<reference evidence="1 2" key="1">
    <citation type="journal article" date="2019" name="BMC Genomics">
        <title>New insights from Opisthorchis felineus genome: update on genomics of the epidemiologically important liver flukes.</title>
        <authorList>
            <person name="Ershov N.I."/>
            <person name="Mordvinov V.A."/>
            <person name="Prokhortchouk E.B."/>
            <person name="Pakharukova M.Y."/>
            <person name="Gunbin K.V."/>
            <person name="Ustyantsev K."/>
            <person name="Genaev M.A."/>
            <person name="Blinov A.G."/>
            <person name="Mazur A."/>
            <person name="Boulygina E."/>
            <person name="Tsygankova S."/>
            <person name="Khrameeva E."/>
            <person name="Chekanov N."/>
            <person name="Fan G."/>
            <person name="Xiao A."/>
            <person name="Zhang H."/>
            <person name="Xu X."/>
            <person name="Yang H."/>
            <person name="Solovyev V."/>
            <person name="Lee S.M."/>
            <person name="Liu X."/>
            <person name="Afonnikov D.A."/>
            <person name="Skryabin K.G."/>
        </authorList>
    </citation>
    <scope>NUCLEOTIDE SEQUENCE [LARGE SCALE GENOMIC DNA]</scope>
    <source>
        <strain evidence="1">AK-0245</strain>
        <tissue evidence="1">Whole organism</tissue>
    </source>
</reference>
<gene>
    <name evidence="1" type="ORF">CRM22_008694</name>
</gene>
<accession>A0A4S2LAP6</accession>
<keyword evidence="2" id="KW-1185">Reference proteome</keyword>
<comment type="caution">
    <text evidence="1">The sequence shown here is derived from an EMBL/GenBank/DDBJ whole genome shotgun (WGS) entry which is preliminary data.</text>
</comment>
<evidence type="ECO:0000313" key="1">
    <source>
        <dbReference type="EMBL" id="TGZ60173.1"/>
    </source>
</evidence>
<dbReference type="Proteomes" id="UP000308267">
    <property type="component" value="Unassembled WGS sequence"/>
</dbReference>
<evidence type="ECO:0000313" key="2">
    <source>
        <dbReference type="Proteomes" id="UP000308267"/>
    </source>
</evidence>